<evidence type="ECO:0000259" key="1">
    <source>
        <dbReference type="SMART" id="SM00966"/>
    </source>
</evidence>
<evidence type="ECO:0000313" key="2">
    <source>
        <dbReference type="EMBL" id="GCE95328.1"/>
    </source>
</evidence>
<dbReference type="EMBL" id="BIMW01000127">
    <property type="protein sequence ID" value="GCE95328.1"/>
    <property type="molecule type" value="Genomic_DNA"/>
</dbReference>
<dbReference type="GeneID" id="301684178"/>
<keyword evidence="3" id="KW-1185">Reference proteome</keyword>
<dbReference type="RefSeq" id="WP_006616240.1">
    <property type="nucleotide sequence ID" value="NZ_BIMW01000127.1"/>
</dbReference>
<dbReference type="InterPro" id="IPR037914">
    <property type="entry name" value="SpoVT-AbrB_sf"/>
</dbReference>
<proteinExistence type="predicted"/>
<dbReference type="SUPFAM" id="SSF89447">
    <property type="entry name" value="AbrB/MazE/MraZ-like"/>
    <property type="match status" value="1"/>
</dbReference>
<feature type="domain" description="SpoVT-AbrB" evidence="1">
    <location>
        <begin position="4"/>
        <end position="49"/>
    </location>
</feature>
<organism evidence="2 3">
    <name type="scientific">Limnospira platensis NIES-46</name>
    <dbReference type="NCBI Taxonomy" id="1236695"/>
    <lineage>
        <taxon>Bacteria</taxon>
        <taxon>Bacillati</taxon>
        <taxon>Cyanobacteriota</taxon>
        <taxon>Cyanophyceae</taxon>
        <taxon>Oscillatoriophycideae</taxon>
        <taxon>Oscillatoriales</taxon>
        <taxon>Sirenicapillariaceae</taxon>
        <taxon>Limnospira</taxon>
    </lineage>
</organism>
<comment type="caution">
    <text evidence="2">The sequence shown here is derived from an EMBL/GenBank/DDBJ whole genome shotgun (WGS) entry which is preliminary data.</text>
</comment>
<protein>
    <recommendedName>
        <fullName evidence="1">SpoVT-AbrB domain-containing protein</fullName>
    </recommendedName>
</protein>
<dbReference type="SMART" id="SM00966">
    <property type="entry name" value="SpoVT_AbrB"/>
    <property type="match status" value="1"/>
</dbReference>
<dbReference type="InterPro" id="IPR007159">
    <property type="entry name" value="SpoVT-AbrB_dom"/>
</dbReference>
<evidence type="ECO:0000313" key="3">
    <source>
        <dbReference type="Proteomes" id="UP000326169"/>
    </source>
</evidence>
<accession>A0A5M3TBP8</accession>
<gene>
    <name evidence="2" type="ORF">NIES46_33910</name>
</gene>
<name>A0A5M3TBP8_LIMPL</name>
<dbReference type="Gene3D" id="2.10.260.10">
    <property type="match status" value="1"/>
</dbReference>
<dbReference type="Pfam" id="PF04014">
    <property type="entry name" value="MazE_antitoxin"/>
    <property type="match status" value="1"/>
</dbReference>
<reference evidence="2 3" key="1">
    <citation type="journal article" date="2019" name="J Genomics">
        <title>The Draft Genome of a Hydrogen-producing Cyanobacterium, Arthrospira platensis NIES-46.</title>
        <authorList>
            <person name="Suzuki S."/>
            <person name="Yamaguchi H."/>
            <person name="Kawachi M."/>
        </authorList>
    </citation>
    <scope>NUCLEOTIDE SEQUENCE [LARGE SCALE GENOMIC DNA]</scope>
    <source>
        <strain evidence="2 3">NIES-46</strain>
    </source>
</reference>
<dbReference type="Proteomes" id="UP000326169">
    <property type="component" value="Unassembled WGS sequence"/>
</dbReference>
<sequence length="87" mass="9558">MEIAKVSETGQIIIPPEMRKIYSLDVGTEIILTDTGKGILIQPKQPFPPTTLNEVAGCLKYNGSPKTLEDMEAAISQGIQEQWHDCS</sequence>